<dbReference type="NCBIfam" id="NF033831">
    <property type="entry name" value="sce7725_fam"/>
    <property type="match status" value="2"/>
</dbReference>
<dbReference type="Proteomes" id="UP000189067">
    <property type="component" value="Unassembled WGS sequence"/>
</dbReference>
<accession>A0A5P5Z9H0</accession>
<dbReference type="RefSeq" id="WP_005687628.1">
    <property type="nucleotide sequence ID" value="NZ_BSWG01000066.1"/>
</dbReference>
<comment type="caution">
    <text evidence="1">The sequence shown here is derived from an EMBL/GenBank/DDBJ whole genome shotgun (WGS) entry which is preliminary data.</text>
</comment>
<name>A0A5P5Z9H0_LACRH</name>
<dbReference type="AlphaFoldDB" id="A0A5P5Z9H0"/>
<reference evidence="1 2" key="1">
    <citation type="submission" date="2017-01" db="EMBL/GenBank/DDBJ databases">
        <title>In silico prediction, in vitro antibacterial spectrum and physicochemical properties of a putative bacteriocin produced by Lactobacillus rhamnosus strain L156.4.</title>
        <authorList>
            <person name="Silveira A.M."/>
            <person name="Monteiro A.S."/>
            <person name="Santos V.L."/>
            <person name="Nicoli J.R."/>
            <person name="Azevedo V."/>
            <person name="Soares S.C."/>
            <person name="Castro-Oliveira L."/>
            <person name="Dias-Souza M.V."/>
            <person name="Nardi R.M."/>
        </authorList>
    </citation>
    <scope>NUCLEOTIDE SEQUENCE [LARGE SCALE GENOMIC DNA]</scope>
    <source>
        <strain evidence="1 2">L156.4</strain>
    </source>
</reference>
<organism evidence="1 2">
    <name type="scientific">Lacticaseibacillus rhamnosus</name>
    <name type="common">Lactobacillus rhamnosus</name>
    <dbReference type="NCBI Taxonomy" id="47715"/>
    <lineage>
        <taxon>Bacteria</taxon>
        <taxon>Bacillati</taxon>
        <taxon>Bacillota</taxon>
        <taxon>Bacilli</taxon>
        <taxon>Lactobacillales</taxon>
        <taxon>Lactobacillaceae</taxon>
        <taxon>Lacticaseibacillus</taxon>
    </lineage>
</organism>
<gene>
    <name evidence="1" type="ORF">BWR10_01565</name>
</gene>
<protein>
    <submittedName>
        <fullName evidence="1">Uncharacterized protein</fullName>
    </submittedName>
</protein>
<proteinExistence type="predicted"/>
<evidence type="ECO:0000313" key="1">
    <source>
        <dbReference type="EMBL" id="ONN75794.1"/>
    </source>
</evidence>
<evidence type="ECO:0000313" key="2">
    <source>
        <dbReference type="Proteomes" id="UP000189067"/>
    </source>
</evidence>
<dbReference type="EMBL" id="MTJY01000010">
    <property type="protein sequence ID" value="ONN75794.1"/>
    <property type="molecule type" value="Genomic_DNA"/>
</dbReference>
<dbReference type="InterPro" id="IPR047727">
    <property type="entry name" value="Sce7725-like"/>
</dbReference>
<sequence length="282" mass="31609">MNYFPIIRGKQFDLAAITELLTRQHLPTTVTPILEPVKDIPGITKATRAFSRAQHAAYVIQNPQVGTYRLLATPRHLPDVSGTVQQARIFDAQPAPLIIATTAAQAKLLPRRQLALVPDEARVRQLALPHAVYLNDHFTVYPHTSDYGLLQDEFYQYPPLMLPGIGFADYPLATADYFEHGYPQRALAIHLVYPAADGSLRLHHFVSVNNDDFTNPQAKFFEILVQLAAWLPHHPDAQTLGTKALMAAAAQHHFPGLGVVRRFQLMHHLEMIGRWLESSTPI</sequence>